<evidence type="ECO:0000313" key="3">
    <source>
        <dbReference type="Proteomes" id="UP000198847"/>
    </source>
</evidence>
<dbReference type="Proteomes" id="UP000198847">
    <property type="component" value="Unassembled WGS sequence"/>
</dbReference>
<keyword evidence="1" id="KW-1133">Transmembrane helix</keyword>
<feature type="transmembrane region" description="Helical" evidence="1">
    <location>
        <begin position="6"/>
        <end position="23"/>
    </location>
</feature>
<dbReference type="RefSeq" id="WP_091743911.1">
    <property type="nucleotide sequence ID" value="NZ_FODY01000002.1"/>
</dbReference>
<dbReference type="EMBL" id="FODY01000002">
    <property type="protein sequence ID" value="SEO49885.1"/>
    <property type="molecule type" value="Genomic_DNA"/>
</dbReference>
<reference evidence="2 3" key="1">
    <citation type="submission" date="2016-10" db="EMBL/GenBank/DDBJ databases">
        <authorList>
            <person name="de Groot N.N."/>
        </authorList>
    </citation>
    <scope>NUCLEOTIDE SEQUENCE [LARGE SCALE GENOMIC DNA]</scope>
    <source>
        <strain evidence="2 3">DSM 13305</strain>
    </source>
</reference>
<protein>
    <submittedName>
        <fullName evidence="2">Uncharacterized protein</fullName>
    </submittedName>
</protein>
<dbReference type="STRING" id="112903.SAMN04490178_102206"/>
<evidence type="ECO:0000313" key="2">
    <source>
        <dbReference type="EMBL" id="SEO49885.1"/>
    </source>
</evidence>
<dbReference type="AlphaFoldDB" id="A0A1H8Q6M3"/>
<keyword evidence="3" id="KW-1185">Reference proteome</keyword>
<sequence>MDFLNVIVVLAIVLILAVWLYIARQGDAEFEFLVDQRTKFTLTEANEVMAAFTCRVPFINKGTQDGTIMDAYTRHLLPYEQYDGVEVVSRLALETAPRTDAYWEALIVPFGTGQAVDVTLILTAKNKDIARTLPDMVDMSLDIVYQVVARSEWYLAKGSRLYIDAAELRQAYEAGQKAQA</sequence>
<keyword evidence="1" id="KW-0472">Membrane</keyword>
<organism evidence="2 3">
    <name type="scientific">Propionispora vibrioides</name>
    <dbReference type="NCBI Taxonomy" id="112903"/>
    <lineage>
        <taxon>Bacteria</taxon>
        <taxon>Bacillati</taxon>
        <taxon>Bacillota</taxon>
        <taxon>Negativicutes</taxon>
        <taxon>Selenomonadales</taxon>
        <taxon>Sporomusaceae</taxon>
        <taxon>Propionispora</taxon>
    </lineage>
</organism>
<dbReference type="OrthoDB" id="1665274at2"/>
<keyword evidence="1" id="KW-0812">Transmembrane</keyword>
<name>A0A1H8Q6M3_9FIRM</name>
<proteinExistence type="predicted"/>
<accession>A0A1H8Q6M3</accession>
<evidence type="ECO:0000256" key="1">
    <source>
        <dbReference type="SAM" id="Phobius"/>
    </source>
</evidence>
<gene>
    <name evidence="2" type="ORF">SAMN04490178_102206</name>
</gene>